<feature type="transmembrane region" description="Helical" evidence="1">
    <location>
        <begin position="35"/>
        <end position="54"/>
    </location>
</feature>
<sequence>MNILFFIIACLLAISLIILAIKPKQTQKLELIRAVLMWIFFINNTLIYVFALNNETNSKLWTSIFICLAIIQTPAVYLKWKKWRLEKIHSHKSGGKLNGS</sequence>
<keyword evidence="1" id="KW-1133">Transmembrane helix</keyword>
<keyword evidence="1" id="KW-0812">Transmembrane</keyword>
<dbReference type="EMBL" id="UAQE01000010">
    <property type="protein sequence ID" value="SPU40719.1"/>
    <property type="molecule type" value="Genomic_DNA"/>
</dbReference>
<evidence type="ECO:0000256" key="1">
    <source>
        <dbReference type="SAM" id="Phobius"/>
    </source>
</evidence>
<reference evidence="2 3" key="1">
    <citation type="submission" date="2018-06" db="EMBL/GenBank/DDBJ databases">
        <authorList>
            <consortium name="Pathogen Informatics"/>
            <person name="Doyle S."/>
        </authorList>
    </citation>
    <scope>NUCLEOTIDE SEQUENCE [LARGE SCALE GENOMIC DNA]</scope>
    <source>
        <strain evidence="2 3">NCTC7582</strain>
    </source>
</reference>
<name>A0A2X1A8W2_9BACI</name>
<gene>
    <name evidence="2" type="ORF">NCTC7582_05263</name>
</gene>
<protein>
    <submittedName>
        <fullName evidence="2">Uncharacterized protein</fullName>
    </submittedName>
</protein>
<proteinExistence type="predicted"/>
<evidence type="ECO:0000313" key="2">
    <source>
        <dbReference type="EMBL" id="SPU40719.1"/>
    </source>
</evidence>
<keyword evidence="1" id="KW-0472">Membrane</keyword>
<feature type="transmembrane region" description="Helical" evidence="1">
    <location>
        <begin position="6"/>
        <end position="23"/>
    </location>
</feature>
<feature type="transmembrane region" description="Helical" evidence="1">
    <location>
        <begin position="60"/>
        <end position="78"/>
    </location>
</feature>
<organism evidence="2 3">
    <name type="scientific">Lysinibacillus capsici</name>
    <dbReference type="NCBI Taxonomy" id="2115968"/>
    <lineage>
        <taxon>Bacteria</taxon>
        <taxon>Bacillati</taxon>
        <taxon>Bacillota</taxon>
        <taxon>Bacilli</taxon>
        <taxon>Bacillales</taxon>
        <taxon>Bacillaceae</taxon>
        <taxon>Lysinibacillus</taxon>
    </lineage>
</organism>
<dbReference type="Proteomes" id="UP000251431">
    <property type="component" value="Unassembled WGS sequence"/>
</dbReference>
<accession>A0A2X1A8W2</accession>
<dbReference type="AlphaFoldDB" id="A0A2X1A8W2"/>
<evidence type="ECO:0000313" key="3">
    <source>
        <dbReference type="Proteomes" id="UP000251431"/>
    </source>
</evidence>